<evidence type="ECO:0000256" key="5">
    <source>
        <dbReference type="ARBA" id="ARBA00022617"/>
    </source>
</evidence>
<dbReference type="PRINTS" id="PR00458">
    <property type="entry name" value="PEROXIDASE"/>
</dbReference>
<dbReference type="PROSITE" id="PS50873">
    <property type="entry name" value="PEROXIDASE_4"/>
    <property type="match status" value="1"/>
</dbReference>
<dbReference type="Gene3D" id="1.10.420.10">
    <property type="entry name" value="Peroxidase, domain 2"/>
    <property type="match status" value="1"/>
</dbReference>
<comment type="similarity">
    <text evidence="2">Belongs to the peroxidase family. Ascorbate peroxidase subfamily.</text>
</comment>
<dbReference type="InterPro" id="IPR000823">
    <property type="entry name" value="Peroxidase_pln"/>
</dbReference>
<keyword evidence="10 17" id="KW-1015">Disulfide bond</keyword>
<evidence type="ECO:0000256" key="6">
    <source>
        <dbReference type="ARBA" id="ARBA00022723"/>
    </source>
</evidence>
<dbReference type="GO" id="GO:0020037">
    <property type="term" value="F:heme binding"/>
    <property type="evidence" value="ECO:0007669"/>
    <property type="project" value="UniProtKB-UniRule"/>
</dbReference>
<keyword evidence="4 18" id="KW-0575">Peroxidase</keyword>
<evidence type="ECO:0000256" key="2">
    <source>
        <dbReference type="ARBA" id="ARBA00006873"/>
    </source>
</evidence>
<dbReference type="EMBL" id="JAJJMA010323634">
    <property type="protein sequence ID" value="MCL7050097.1"/>
    <property type="molecule type" value="Genomic_DNA"/>
</dbReference>
<evidence type="ECO:0000256" key="17">
    <source>
        <dbReference type="PIRSR" id="PIRSR600823-5"/>
    </source>
</evidence>
<feature type="signal peptide" evidence="18">
    <location>
        <begin position="1"/>
        <end position="21"/>
    </location>
</feature>
<comment type="function">
    <text evidence="18">Removal of H(2)O(2), oxidation of toxic reductants, biosynthesis and degradation of lignin, suberization, auxin catabolism, response to environmental stresses such as wounding, pathogen attack and oxidative stress.</text>
</comment>
<feature type="binding site" evidence="14">
    <location>
        <position position="165"/>
    </location>
    <ligand>
        <name>substrate</name>
    </ligand>
</feature>
<protein>
    <recommendedName>
        <fullName evidence="3 18">Peroxidase</fullName>
        <ecNumber evidence="3 18">1.11.1.7</ecNumber>
    </recommendedName>
</protein>
<evidence type="ECO:0000256" key="8">
    <source>
        <dbReference type="ARBA" id="ARBA00023002"/>
    </source>
</evidence>
<feature type="site" description="Transition state stabilizer" evidence="16">
    <location>
        <position position="64"/>
    </location>
</feature>
<dbReference type="AlphaFoldDB" id="A0AA42B3J4"/>
<feature type="disulfide bond" evidence="17">
    <location>
        <begin position="70"/>
        <end position="75"/>
    </location>
</feature>
<dbReference type="FunFam" id="1.10.520.10:FF:000001">
    <property type="entry name" value="Peroxidase"/>
    <property type="match status" value="1"/>
</dbReference>
<dbReference type="InterPro" id="IPR002016">
    <property type="entry name" value="Haem_peroxidase"/>
</dbReference>
<comment type="subcellular location">
    <subcellularLocation>
        <location evidence="18">Secreted</location>
    </subcellularLocation>
</comment>
<name>A0AA42B3J4_PAPNU</name>
<dbReference type="SUPFAM" id="SSF48113">
    <property type="entry name" value="Heme-dependent peroxidases"/>
    <property type="match status" value="1"/>
</dbReference>
<gene>
    <name evidence="20" type="ORF">MKW94_025808</name>
</gene>
<proteinExistence type="inferred from homology"/>
<keyword evidence="5 18" id="KW-0349">Heme</keyword>
<evidence type="ECO:0000256" key="16">
    <source>
        <dbReference type="PIRSR" id="PIRSR600823-4"/>
    </source>
</evidence>
<feature type="binding site" evidence="15">
    <location>
        <position position="90"/>
    </location>
    <ligand>
        <name>Ca(2+)</name>
        <dbReference type="ChEBI" id="CHEBI:29108"/>
        <label>1</label>
    </ligand>
</feature>
<evidence type="ECO:0000256" key="11">
    <source>
        <dbReference type="ARBA" id="ARBA00023180"/>
    </source>
</evidence>
<evidence type="ECO:0000256" key="4">
    <source>
        <dbReference type="ARBA" id="ARBA00022559"/>
    </source>
</evidence>
<keyword evidence="6 15" id="KW-0479">Metal-binding</keyword>
<organism evidence="20 21">
    <name type="scientific">Papaver nudicaule</name>
    <name type="common">Iceland poppy</name>
    <dbReference type="NCBI Taxonomy" id="74823"/>
    <lineage>
        <taxon>Eukaryota</taxon>
        <taxon>Viridiplantae</taxon>
        <taxon>Streptophyta</taxon>
        <taxon>Embryophyta</taxon>
        <taxon>Tracheophyta</taxon>
        <taxon>Spermatophyta</taxon>
        <taxon>Magnoliopsida</taxon>
        <taxon>Ranunculales</taxon>
        <taxon>Papaveraceae</taxon>
        <taxon>Papaveroideae</taxon>
        <taxon>Papaver</taxon>
    </lineage>
</organism>
<evidence type="ECO:0000256" key="18">
    <source>
        <dbReference type="RuleBase" id="RU362060"/>
    </source>
</evidence>
<dbReference type="PROSITE" id="PS00436">
    <property type="entry name" value="PEROXIDASE_2"/>
    <property type="match status" value="1"/>
</dbReference>
<keyword evidence="7 15" id="KW-0106">Calcium</keyword>
<reference evidence="20" key="1">
    <citation type="submission" date="2022-03" db="EMBL/GenBank/DDBJ databases">
        <title>A functionally conserved STORR gene fusion in Papaver species that diverged 16.8 million years ago.</title>
        <authorList>
            <person name="Catania T."/>
        </authorList>
    </citation>
    <scope>NUCLEOTIDE SEQUENCE</scope>
    <source>
        <strain evidence="20">S-191538</strain>
    </source>
</reference>
<dbReference type="GO" id="GO:0046872">
    <property type="term" value="F:metal ion binding"/>
    <property type="evidence" value="ECO:0007669"/>
    <property type="project" value="UniProtKB-UniRule"/>
</dbReference>
<dbReference type="InterPro" id="IPR019794">
    <property type="entry name" value="Peroxidases_AS"/>
</dbReference>
<evidence type="ECO:0000256" key="14">
    <source>
        <dbReference type="PIRSR" id="PIRSR600823-2"/>
    </source>
</evidence>
<keyword evidence="21" id="KW-1185">Reference proteome</keyword>
<feature type="binding site" description="axial binding residue" evidence="15">
    <location>
        <position position="195"/>
    </location>
    <ligand>
        <name>heme b</name>
        <dbReference type="ChEBI" id="CHEBI:60344"/>
    </ligand>
    <ligandPart>
        <name>Fe</name>
        <dbReference type="ChEBI" id="CHEBI:18248"/>
    </ligandPart>
</feature>
<dbReference type="FunFam" id="1.10.420.10:FF:000001">
    <property type="entry name" value="Peroxidase"/>
    <property type="match status" value="1"/>
</dbReference>
<evidence type="ECO:0000256" key="10">
    <source>
        <dbReference type="ARBA" id="ARBA00023157"/>
    </source>
</evidence>
<feature type="binding site" evidence="15">
    <location>
        <position position="248"/>
    </location>
    <ligand>
        <name>Ca(2+)</name>
        <dbReference type="ChEBI" id="CHEBI:29108"/>
        <label>2</label>
    </ligand>
</feature>
<keyword evidence="18" id="KW-0964">Secreted</keyword>
<keyword evidence="8 18" id="KW-0560">Oxidoreductase</keyword>
<feature type="binding site" evidence="15">
    <location>
        <position position="78"/>
    </location>
    <ligand>
        <name>Ca(2+)</name>
        <dbReference type="ChEBI" id="CHEBI:29108"/>
        <label>1</label>
    </ligand>
</feature>
<dbReference type="PRINTS" id="PR00461">
    <property type="entry name" value="PLPEROXIDASE"/>
</dbReference>
<dbReference type="Proteomes" id="UP001177140">
    <property type="component" value="Unassembled WGS sequence"/>
</dbReference>
<keyword evidence="9 15" id="KW-0408">Iron</keyword>
<dbReference type="GO" id="GO:0006979">
    <property type="term" value="P:response to oxidative stress"/>
    <property type="evidence" value="ECO:0007669"/>
    <property type="project" value="UniProtKB-UniRule"/>
</dbReference>
<dbReference type="EC" id="1.11.1.7" evidence="3 18"/>
<feature type="binding site" evidence="15">
    <location>
        <position position="76"/>
    </location>
    <ligand>
        <name>Ca(2+)</name>
        <dbReference type="ChEBI" id="CHEBI:29108"/>
        <label>1</label>
    </ligand>
</feature>
<dbReference type="Pfam" id="PF00141">
    <property type="entry name" value="peroxidase"/>
    <property type="match status" value="1"/>
</dbReference>
<dbReference type="PROSITE" id="PS00435">
    <property type="entry name" value="PEROXIDASE_1"/>
    <property type="match status" value="1"/>
</dbReference>
<comment type="cofactor">
    <cofactor evidence="15 18">
        <name>heme b</name>
        <dbReference type="ChEBI" id="CHEBI:60344"/>
    </cofactor>
    <text evidence="15 18">Binds 1 heme b (iron(II)-protoporphyrin IX) group per subunit.</text>
</comment>
<dbReference type="InterPro" id="IPR010255">
    <property type="entry name" value="Haem_peroxidase_sf"/>
</dbReference>
<dbReference type="PANTHER" id="PTHR31388:SF28">
    <property type="entry name" value="PEROXIDASE 40"/>
    <property type="match status" value="1"/>
</dbReference>
<dbReference type="InterPro" id="IPR033905">
    <property type="entry name" value="Secretory_peroxidase"/>
</dbReference>
<dbReference type="PANTHER" id="PTHR31388">
    <property type="entry name" value="PEROXIDASE 72-RELATED"/>
    <property type="match status" value="1"/>
</dbReference>
<evidence type="ECO:0000256" key="12">
    <source>
        <dbReference type="ARBA" id="ARBA00023324"/>
    </source>
</evidence>
<comment type="cofactor">
    <cofactor evidence="15 18">
        <name>Ca(2+)</name>
        <dbReference type="ChEBI" id="CHEBI:29108"/>
    </cofactor>
    <text evidence="15 18">Binds 2 calcium ions per subunit.</text>
</comment>
<dbReference type="Gene3D" id="1.10.520.10">
    <property type="match status" value="1"/>
</dbReference>
<feature type="binding site" evidence="15">
    <location>
        <position position="69"/>
    </location>
    <ligand>
        <name>Ca(2+)</name>
        <dbReference type="ChEBI" id="CHEBI:29108"/>
        <label>1</label>
    </ligand>
</feature>
<evidence type="ECO:0000256" key="3">
    <source>
        <dbReference type="ARBA" id="ARBA00012313"/>
    </source>
</evidence>
<feature type="binding site" evidence="15">
    <location>
        <position position="245"/>
    </location>
    <ligand>
        <name>Ca(2+)</name>
        <dbReference type="ChEBI" id="CHEBI:29108"/>
        <label>2</label>
    </ligand>
</feature>
<feature type="active site" description="Proton acceptor" evidence="13">
    <location>
        <position position="68"/>
    </location>
</feature>
<feature type="binding site" evidence="15">
    <location>
        <position position="253"/>
    </location>
    <ligand>
        <name>Ca(2+)</name>
        <dbReference type="ChEBI" id="CHEBI:29108"/>
        <label>2</label>
    </ligand>
</feature>
<keyword evidence="11" id="KW-0325">Glycoprotein</keyword>
<dbReference type="CDD" id="cd00693">
    <property type="entry name" value="secretory_peroxidase"/>
    <property type="match status" value="1"/>
</dbReference>
<dbReference type="GO" id="GO:0005576">
    <property type="term" value="C:extracellular region"/>
    <property type="evidence" value="ECO:0007669"/>
    <property type="project" value="UniProtKB-SubCell"/>
</dbReference>
<accession>A0AA42B3J4</accession>
<evidence type="ECO:0000256" key="1">
    <source>
        <dbReference type="ARBA" id="ARBA00000189"/>
    </source>
</evidence>
<dbReference type="InterPro" id="IPR019793">
    <property type="entry name" value="Peroxidases_heam-ligand_BS"/>
</dbReference>
<feature type="binding site" evidence="15">
    <location>
        <position position="72"/>
    </location>
    <ligand>
        <name>Ca(2+)</name>
        <dbReference type="ChEBI" id="CHEBI:29108"/>
        <label>1</label>
    </ligand>
</feature>
<evidence type="ECO:0000259" key="19">
    <source>
        <dbReference type="PROSITE" id="PS50873"/>
    </source>
</evidence>
<keyword evidence="18" id="KW-0732">Signal</keyword>
<evidence type="ECO:0000256" key="9">
    <source>
        <dbReference type="ARBA" id="ARBA00023004"/>
    </source>
</evidence>
<feature type="disulfide bond" evidence="17">
    <location>
        <begin position="202"/>
        <end position="231"/>
    </location>
</feature>
<evidence type="ECO:0000256" key="7">
    <source>
        <dbReference type="ARBA" id="ARBA00022837"/>
    </source>
</evidence>
<comment type="similarity">
    <text evidence="18">Belongs to the peroxidase family. Classical plant (class III) peroxidase subfamily.</text>
</comment>
<evidence type="ECO:0000256" key="13">
    <source>
        <dbReference type="PIRSR" id="PIRSR600823-1"/>
    </source>
</evidence>
<feature type="domain" description="Plant heme peroxidase family profile" evidence="19">
    <location>
        <begin position="27"/>
        <end position="326"/>
    </location>
</feature>
<keyword evidence="12 18" id="KW-0376">Hydrogen peroxide</keyword>
<feature type="disulfide bond" evidence="17">
    <location>
        <begin position="123"/>
        <end position="322"/>
    </location>
</feature>
<sequence length="327" mass="35233">MTVLLCVFLLFIASISKYSLAQTGGSSLQVNGYQNTCPDAEQIIFSWVERVVTDEPRMAASLLRLHFHDCFVNGCDASVLLDDTATFTGEKNADPNVDSLRGFEVIDAIKSDLDLACPETVSCADILATAARDSVVLSNGPGWDVQMGRKDSLTASKTDSNNNLPFPKEDLNTLITKFQNVGLDIVDMVALSGAHTIGQARCSTFNASLESRSSSAEPGDLGFLASLAQLCSNNADSANPLAPFDLATPATFDNQYFMNLWSGEALLPSDAALVAGNSPTLEIVQTYALHQETFFADFTRSMLKMGSLSPLTGENGQIRRNCRVINY</sequence>
<feature type="binding site" evidence="15">
    <location>
        <position position="196"/>
    </location>
    <ligand>
        <name>Ca(2+)</name>
        <dbReference type="ChEBI" id="CHEBI:29108"/>
        <label>2</label>
    </ligand>
</feature>
<evidence type="ECO:0000256" key="15">
    <source>
        <dbReference type="PIRSR" id="PIRSR600823-3"/>
    </source>
</evidence>
<comment type="caution">
    <text evidence="20">The sequence shown here is derived from an EMBL/GenBank/DDBJ whole genome shotgun (WGS) entry which is preliminary data.</text>
</comment>
<comment type="catalytic activity">
    <reaction evidence="1 18">
        <text>2 a phenolic donor + H2O2 = 2 a phenolic radical donor + 2 H2O</text>
        <dbReference type="Rhea" id="RHEA:56136"/>
        <dbReference type="ChEBI" id="CHEBI:15377"/>
        <dbReference type="ChEBI" id="CHEBI:16240"/>
        <dbReference type="ChEBI" id="CHEBI:139520"/>
        <dbReference type="ChEBI" id="CHEBI:139521"/>
        <dbReference type="EC" id="1.11.1.7"/>
    </reaction>
</comment>
<dbReference type="GO" id="GO:0140825">
    <property type="term" value="F:lactoperoxidase activity"/>
    <property type="evidence" value="ECO:0007669"/>
    <property type="project" value="UniProtKB-EC"/>
</dbReference>
<feature type="disulfide bond" evidence="17">
    <location>
        <begin position="37"/>
        <end position="117"/>
    </location>
</feature>
<feature type="binding site" evidence="15">
    <location>
        <position position="74"/>
    </location>
    <ligand>
        <name>Ca(2+)</name>
        <dbReference type="ChEBI" id="CHEBI:29108"/>
        <label>1</label>
    </ligand>
</feature>
<feature type="chain" id="PRO_5041484905" description="Peroxidase" evidence="18">
    <location>
        <begin position="22"/>
        <end position="327"/>
    </location>
</feature>
<dbReference type="GO" id="GO:0042744">
    <property type="term" value="P:hydrogen peroxide catabolic process"/>
    <property type="evidence" value="ECO:0007669"/>
    <property type="project" value="UniProtKB-KW"/>
</dbReference>
<evidence type="ECO:0000313" key="21">
    <source>
        <dbReference type="Proteomes" id="UP001177140"/>
    </source>
</evidence>
<evidence type="ECO:0000313" key="20">
    <source>
        <dbReference type="EMBL" id="MCL7050097.1"/>
    </source>
</evidence>